<feature type="region of interest" description="Disordered" evidence="1">
    <location>
        <begin position="634"/>
        <end position="662"/>
    </location>
</feature>
<evidence type="ECO:0000313" key="3">
    <source>
        <dbReference type="Proteomes" id="UP000663850"/>
    </source>
</evidence>
<feature type="region of interest" description="Disordered" evidence="1">
    <location>
        <begin position="479"/>
        <end position="595"/>
    </location>
</feature>
<feature type="compositionally biased region" description="Acidic residues" evidence="1">
    <location>
        <begin position="647"/>
        <end position="662"/>
    </location>
</feature>
<feature type="compositionally biased region" description="Polar residues" evidence="1">
    <location>
        <begin position="585"/>
        <end position="595"/>
    </location>
</feature>
<protein>
    <submittedName>
        <fullName evidence="2">Uncharacterized protein</fullName>
    </submittedName>
</protein>
<proteinExistence type="predicted"/>
<reference evidence="2" key="1">
    <citation type="submission" date="2021-01" db="EMBL/GenBank/DDBJ databases">
        <authorList>
            <person name="Kaushik A."/>
        </authorList>
    </citation>
    <scope>NUCLEOTIDE SEQUENCE</scope>
    <source>
        <strain evidence="2">Type strain: AG8-Rh-89/</strain>
    </source>
</reference>
<organism evidence="2 3">
    <name type="scientific">Rhizoctonia solani</name>
    <dbReference type="NCBI Taxonomy" id="456999"/>
    <lineage>
        <taxon>Eukaryota</taxon>
        <taxon>Fungi</taxon>
        <taxon>Dikarya</taxon>
        <taxon>Basidiomycota</taxon>
        <taxon>Agaricomycotina</taxon>
        <taxon>Agaricomycetes</taxon>
        <taxon>Cantharellales</taxon>
        <taxon>Ceratobasidiaceae</taxon>
        <taxon>Rhizoctonia</taxon>
    </lineage>
</organism>
<gene>
    <name evidence="2" type="ORF">RDB_LOCUS8530</name>
</gene>
<feature type="compositionally biased region" description="Acidic residues" evidence="1">
    <location>
        <begin position="560"/>
        <end position="571"/>
    </location>
</feature>
<dbReference type="AlphaFoldDB" id="A0A8H2X8T6"/>
<name>A0A8H2X8T6_9AGAM</name>
<dbReference type="Proteomes" id="UP000663850">
    <property type="component" value="Unassembled WGS sequence"/>
</dbReference>
<feature type="compositionally biased region" description="Low complexity" evidence="1">
    <location>
        <begin position="493"/>
        <end position="507"/>
    </location>
</feature>
<evidence type="ECO:0000313" key="2">
    <source>
        <dbReference type="EMBL" id="CAE6419512.1"/>
    </source>
</evidence>
<accession>A0A8H2X8T6</accession>
<dbReference type="EMBL" id="CAJMWZ010000454">
    <property type="protein sequence ID" value="CAE6419512.1"/>
    <property type="molecule type" value="Genomic_DNA"/>
</dbReference>
<feature type="compositionally biased region" description="Polar residues" evidence="1">
    <location>
        <begin position="531"/>
        <end position="541"/>
    </location>
</feature>
<feature type="compositionally biased region" description="Basic and acidic residues" evidence="1">
    <location>
        <begin position="508"/>
        <end position="521"/>
    </location>
</feature>
<comment type="caution">
    <text evidence="2">The sequence shown here is derived from an EMBL/GenBank/DDBJ whole genome shotgun (WGS) entry which is preliminary data.</text>
</comment>
<sequence>MSSKAMKQQDVEEHLDYVQRRHYIGRFKVRLNQTKTHPEQRTLDPSWVESLVGEIGDPEILNRASHPIAAMLEDDSMINHLLVALEAAGGKNNNTPDLPVGVTTLVFAGQHRLAMLSQLGFEDPTDLWWHADIYEKELESRNPAEFLTLMHASNVPDVKQPNRDVDLFRAVLKLKGLFESKKINRETFLRNRQTLLGFKKSTSRAISNLTRNAELADAIAEALLHPHIAKAFSAGSWKLLTIGRLYMIAAGLVKEMTAQMSQLTEGTSEVPEEVISFQGRHCYINHIKTFVNGKKKHPWNALPGGIAAALDRVTVRPGSFVSTLNPKTSDPWSLPDVVLIPSCLGSKVVEDELKTVHQVVLHLIKMTCNDEHYDRYTRSNPETLEDSADHPAGMIAHMLSDKHSDSAKLILHAAWKERKSLLEELKKLKVPGVESANADDYKHLLEASRPWWTLLRLYKIHRFDNNSLALEVPREFCPSTKGREESQGIHGEVSVSNNNNNKSSSMVSKRDCEEPTEEVARKKCTRVSPPEKTQTEPQQMQDMRVSKGKAANHANAMDLDSPDESGTEQDVENNSGGKYNKKHGPTTQQTATASMTRIESRAVTMVLDGILEAKQRGVLEKLTIGLAGETKRILGQLEQKEHNSIYDTEEEDGESEDSSDTE</sequence>
<evidence type="ECO:0000256" key="1">
    <source>
        <dbReference type="SAM" id="MobiDB-lite"/>
    </source>
</evidence>